<comment type="caution">
    <text evidence="1">The sequence shown here is derived from an EMBL/GenBank/DDBJ whole genome shotgun (WGS) entry which is preliminary data.</text>
</comment>
<dbReference type="AlphaFoldDB" id="A0A2T5G0G5"/>
<accession>A0A2T5G0G5</accession>
<protein>
    <submittedName>
        <fullName evidence="1">Uncharacterized protein</fullName>
    </submittedName>
</protein>
<organism evidence="1 2">
    <name type="scientific">Sphingomonas oleivorans</name>
    <dbReference type="NCBI Taxonomy" id="1735121"/>
    <lineage>
        <taxon>Bacteria</taxon>
        <taxon>Pseudomonadati</taxon>
        <taxon>Pseudomonadota</taxon>
        <taxon>Alphaproteobacteria</taxon>
        <taxon>Sphingomonadales</taxon>
        <taxon>Sphingomonadaceae</taxon>
        <taxon>Sphingomonas</taxon>
    </lineage>
</organism>
<keyword evidence="2" id="KW-1185">Reference proteome</keyword>
<evidence type="ECO:0000313" key="1">
    <source>
        <dbReference type="EMBL" id="PTQ12429.1"/>
    </source>
</evidence>
<proteinExistence type="predicted"/>
<dbReference type="EMBL" id="NWBU01000005">
    <property type="protein sequence ID" value="PTQ12429.1"/>
    <property type="molecule type" value="Genomic_DNA"/>
</dbReference>
<name>A0A2T5G0G5_9SPHN</name>
<evidence type="ECO:0000313" key="2">
    <source>
        <dbReference type="Proteomes" id="UP000244162"/>
    </source>
</evidence>
<dbReference type="OrthoDB" id="7596012at2"/>
<dbReference type="Proteomes" id="UP000244162">
    <property type="component" value="Unassembled WGS sequence"/>
</dbReference>
<sequence>MAERVDYAQLTIRQRVVVRVPAAPMTIIPPRMQWKDKKGPRCVAMGDIAGAAVIAPRSVDLILRGGTRLRAQFARSCPALDYYSGFYVLPTADGQLCADRDAVRARSGGECEIERFRMLMPAK</sequence>
<gene>
    <name evidence="1" type="ORF">CLG96_07095</name>
</gene>
<reference evidence="1 2" key="1">
    <citation type="submission" date="2017-09" db="EMBL/GenBank/DDBJ databases">
        <title>Sphingomonas panjinensis sp.nov., isolated from oil-contaminated soil.</title>
        <authorList>
            <person name="Wang L."/>
            <person name="Chen L."/>
        </authorList>
    </citation>
    <scope>NUCLEOTIDE SEQUENCE [LARGE SCALE GENOMIC DNA]</scope>
    <source>
        <strain evidence="1 2">FW-11</strain>
    </source>
</reference>